<protein>
    <recommendedName>
        <fullName evidence="1">Small ribosomal subunit protein mS35 mitochondrial conserved domain-containing protein</fullName>
    </recommendedName>
</protein>
<proteinExistence type="predicted"/>
<keyword evidence="3" id="KW-1185">Reference proteome</keyword>
<dbReference type="RefSeq" id="XP_014243890.1">
    <property type="nucleotide sequence ID" value="XM_014388404.2"/>
</dbReference>
<accession>A0A8I6RD59</accession>
<dbReference type="OMA" id="TIRTDRC"/>
<sequence>MAVFFNWFGKTNIEFTNRQLLFLINKRNCAKTVATQQETDEDGFRILDLTGKKAMTSQVKKKRESKPVFPPRETRMPVDQIWSDVWPGPRSFHPASVPLPLRQGVNNLGPSPSKWGNAELMKIPNFLHLTPDAIKKHCNAIKKFCSPWPEELTDEKIKEILPVEVITTNYCHSSPTIRDPLSRIVTLKIPLSKLHLDKHARDKFLRIVGERYDEDTDIVTIITDKCPLKKQNYDYAMYLLTVIYHESWVTEPWESEKIEDDMEYYDWDKSKSKENIMNTLKMSNNENKMESKEVEEYKNAVVAVFDEGENDYNWNRYKEASVNILFPHLA</sequence>
<evidence type="ECO:0000313" key="2">
    <source>
        <dbReference type="EnsemblMetazoa" id="XP_014243890.1"/>
    </source>
</evidence>
<dbReference type="PANTHER" id="PTHR13490:SF0">
    <property type="entry name" value="SMALL RIBOSOMAL SUBUNIT PROTEIN MS35"/>
    <property type="match status" value="1"/>
</dbReference>
<dbReference type="Pfam" id="PF10213">
    <property type="entry name" value="MRP-S28"/>
    <property type="match status" value="1"/>
</dbReference>
<dbReference type="GeneID" id="106663518"/>
<feature type="domain" description="Small ribosomal subunit protein mS35 mitochondrial conserved" evidence="1">
    <location>
        <begin position="178"/>
        <end position="247"/>
    </location>
</feature>
<dbReference type="EnsemblMetazoa" id="XM_014388404.2">
    <property type="protein sequence ID" value="XP_014243890.1"/>
    <property type="gene ID" value="LOC106663518"/>
</dbReference>
<dbReference type="InterPro" id="IPR019349">
    <property type="entry name" value="Ribosomal_mS35_mit"/>
</dbReference>
<dbReference type="GO" id="GO:0003735">
    <property type="term" value="F:structural constituent of ribosome"/>
    <property type="evidence" value="ECO:0007669"/>
    <property type="project" value="InterPro"/>
</dbReference>
<organism evidence="2 3">
    <name type="scientific">Cimex lectularius</name>
    <name type="common">Bed bug</name>
    <name type="synonym">Acanthia lectularia</name>
    <dbReference type="NCBI Taxonomy" id="79782"/>
    <lineage>
        <taxon>Eukaryota</taxon>
        <taxon>Metazoa</taxon>
        <taxon>Ecdysozoa</taxon>
        <taxon>Arthropoda</taxon>
        <taxon>Hexapoda</taxon>
        <taxon>Insecta</taxon>
        <taxon>Pterygota</taxon>
        <taxon>Neoptera</taxon>
        <taxon>Paraneoptera</taxon>
        <taxon>Hemiptera</taxon>
        <taxon>Heteroptera</taxon>
        <taxon>Panheteroptera</taxon>
        <taxon>Cimicomorpha</taxon>
        <taxon>Cimicidae</taxon>
        <taxon>Cimex</taxon>
    </lineage>
</organism>
<name>A0A8I6RD59_CIMLE</name>
<evidence type="ECO:0000259" key="1">
    <source>
        <dbReference type="Pfam" id="PF10213"/>
    </source>
</evidence>
<dbReference type="Proteomes" id="UP000494040">
    <property type="component" value="Unassembled WGS sequence"/>
</dbReference>
<dbReference type="CTD" id="60488"/>
<dbReference type="AlphaFoldDB" id="A0A8I6RD59"/>
<dbReference type="PANTHER" id="PTHR13490">
    <property type="entry name" value="MITOCHONDRIAL 28S RIBOSOMAL PROTEIN S28"/>
    <property type="match status" value="1"/>
</dbReference>
<dbReference type="KEGG" id="clec:106663518"/>
<dbReference type="GO" id="GO:0005763">
    <property type="term" value="C:mitochondrial small ribosomal subunit"/>
    <property type="evidence" value="ECO:0007669"/>
    <property type="project" value="TreeGrafter"/>
</dbReference>
<dbReference type="GO" id="GO:0032543">
    <property type="term" value="P:mitochondrial translation"/>
    <property type="evidence" value="ECO:0007669"/>
    <property type="project" value="InterPro"/>
</dbReference>
<reference evidence="2" key="1">
    <citation type="submission" date="2022-01" db="UniProtKB">
        <authorList>
            <consortium name="EnsemblMetazoa"/>
        </authorList>
    </citation>
    <scope>IDENTIFICATION</scope>
</reference>
<dbReference type="InterPro" id="IPR039848">
    <property type="entry name" value="Ribosomal_mS35_mt"/>
</dbReference>
<dbReference type="OrthoDB" id="283424at2759"/>
<evidence type="ECO:0000313" key="3">
    <source>
        <dbReference type="Proteomes" id="UP000494040"/>
    </source>
</evidence>